<dbReference type="EMBL" id="MBQD01000023">
    <property type="protein sequence ID" value="OCL32934.1"/>
    <property type="molecule type" value="Genomic_DNA"/>
</dbReference>
<sequence length="149" mass="15967">MIYRERLHVPWWWVLIAALFVLSLAVAVYAYVDPLIATVFTVLAAVGVGLALVAYSATTVGVVDGAVVAGRNRVSLDWVAGADPLAGETARAALGRDANHRDFLLTRPYVPGLVRIRLSDPADPHPAWLVSTRRPEDFAAAVNAPRNAG</sequence>
<evidence type="ECO:0000313" key="2">
    <source>
        <dbReference type="Proteomes" id="UP000093501"/>
    </source>
</evidence>
<accession>A0A1C0AK01</accession>
<dbReference type="Pfam" id="PF11292">
    <property type="entry name" value="DUF3093"/>
    <property type="match status" value="1"/>
</dbReference>
<comment type="caution">
    <text evidence="1">The sequence shown here is derived from an EMBL/GenBank/DDBJ whole genome shotgun (WGS) entry which is preliminary data.</text>
</comment>
<protein>
    <submittedName>
        <fullName evidence="1">Uncharacterized protein</fullName>
    </submittedName>
</protein>
<evidence type="ECO:0000313" key="1">
    <source>
        <dbReference type="EMBL" id="OCL32934.1"/>
    </source>
</evidence>
<dbReference type="AlphaFoldDB" id="A0A1C0AK01"/>
<proteinExistence type="predicted"/>
<keyword evidence="2" id="KW-1185">Reference proteome</keyword>
<name>A0A1C0AK01_9ACTN</name>
<dbReference type="InterPro" id="IPR021443">
    <property type="entry name" value="DUF3093"/>
</dbReference>
<gene>
    <name evidence="1" type="ORF">BCR15_06440</name>
</gene>
<reference evidence="2" key="1">
    <citation type="submission" date="2016-07" db="EMBL/GenBank/DDBJ databases">
        <authorList>
            <person name="Florea S."/>
            <person name="Webb J.S."/>
            <person name="Jaromczyk J."/>
            <person name="Schardl C.L."/>
        </authorList>
    </citation>
    <scope>NUCLEOTIDE SEQUENCE [LARGE SCALE GENOMIC DNA]</scope>
    <source>
        <strain evidence="2">IPBSL-7</strain>
    </source>
</reference>
<dbReference type="Proteomes" id="UP000093501">
    <property type="component" value="Unassembled WGS sequence"/>
</dbReference>
<organism evidence="1 2">
    <name type="scientific">Tessaracoccus lapidicaptus</name>
    <dbReference type="NCBI Taxonomy" id="1427523"/>
    <lineage>
        <taxon>Bacteria</taxon>
        <taxon>Bacillati</taxon>
        <taxon>Actinomycetota</taxon>
        <taxon>Actinomycetes</taxon>
        <taxon>Propionibacteriales</taxon>
        <taxon>Propionibacteriaceae</taxon>
        <taxon>Tessaracoccus</taxon>
    </lineage>
</organism>
<dbReference type="RefSeq" id="WP_068752041.1">
    <property type="nucleotide sequence ID" value="NZ_LR214441.1"/>
</dbReference>